<dbReference type="EMBL" id="AUZI01000007">
    <property type="protein sequence ID" value="KID50197.1"/>
    <property type="molecule type" value="Genomic_DNA"/>
</dbReference>
<gene>
    <name evidence="1" type="ORF">C095_00720</name>
</gene>
<evidence type="ECO:0000313" key="2">
    <source>
        <dbReference type="Proteomes" id="UP000031184"/>
    </source>
</evidence>
<protein>
    <submittedName>
        <fullName evidence="1">Membrane protein</fullName>
    </submittedName>
</protein>
<reference evidence="1 2" key="1">
    <citation type="submission" date="2013-08" db="EMBL/GenBank/DDBJ databases">
        <title>An opportunistic ruminal bacterium that causes liver abscesses in cattle.</title>
        <authorList>
            <person name="Benahmed F.H."/>
            <person name="Rasmussen M."/>
            <person name="Harbottle H."/>
            <person name="Soppet D."/>
            <person name="Nagaraja T.G."/>
            <person name="Davidson M."/>
        </authorList>
    </citation>
    <scope>NUCLEOTIDE SEQUENCE [LARGE SCALE GENOMIC DNA]</scope>
    <source>
        <strain evidence="1 2">B35</strain>
    </source>
</reference>
<dbReference type="Proteomes" id="UP000031184">
    <property type="component" value="Unassembled WGS sequence"/>
</dbReference>
<dbReference type="PATRIC" id="fig|1226633.4.peg.138"/>
<name>A0A017H3V6_9FUSO</name>
<dbReference type="RefSeq" id="WP_039120932.1">
    <property type="nucleotide sequence ID" value="NZ_AOJP01000009.1"/>
</dbReference>
<dbReference type="AlphaFoldDB" id="A0A017H3V6"/>
<organism evidence="1 2">
    <name type="scientific">Fusobacterium necrophorum subsp. funduliforme B35</name>
    <dbReference type="NCBI Taxonomy" id="1226633"/>
    <lineage>
        <taxon>Bacteria</taxon>
        <taxon>Fusobacteriati</taxon>
        <taxon>Fusobacteriota</taxon>
        <taxon>Fusobacteriia</taxon>
        <taxon>Fusobacteriales</taxon>
        <taxon>Fusobacteriaceae</taxon>
        <taxon>Fusobacterium</taxon>
    </lineage>
</organism>
<comment type="caution">
    <text evidence="1">The sequence shown here is derived from an EMBL/GenBank/DDBJ whole genome shotgun (WGS) entry which is preliminary data.</text>
</comment>
<proteinExistence type="predicted"/>
<dbReference type="OrthoDB" id="3078611at2"/>
<accession>A0A017H3V6</accession>
<sequence>MKTKIENFNQEKTPLIKREYGGEQPYIPLGPFKMRLPIIHHEWQWTECLAAMFLGVACLGAGVGVTMNVFGIENFYIALTFGVLNGACYYLPALLGDPVVPGWITPALPLTINYLSAYAIGPERIHAMIALQMLVAFLFLVMGTTGIGRKLVQAIPNSIKAGIVIGSGISAGINVLNARIPVAPYTVVVCIIIAYIFLFSKAFLQLAERNSFWKIIRNQGIVPAQLFAIILAPIIFKEIPSPKIEWGLTPLNFSYVLEHYTIFGLGMPSIKIFIAAIPMAFTAYIIAFSDFILAKEIVEDATVNREDEKVEFDPGRSNLVSALRNAIMSVFAPWVPLCGPLWASGLLTITERYKRGYSTLRTYWGGVGTFRAATVIAVMMLPLVTLIKPAFGIFFGLTMAVQAYACGNIGMKMADSPTSRGIATVMGVILAMKGPSLGILSGIILWAIIESQDYFEEKRSQQEKRYEITPEDKKSCS</sequence>
<evidence type="ECO:0000313" key="1">
    <source>
        <dbReference type="EMBL" id="KID50197.1"/>
    </source>
</evidence>